<dbReference type="PATRIC" id="fig|329854.7.peg.1428"/>
<organism evidence="1">
    <name type="scientific">Bacteroides intestinalis</name>
    <dbReference type="NCBI Taxonomy" id="329854"/>
    <lineage>
        <taxon>Bacteria</taxon>
        <taxon>Pseudomonadati</taxon>
        <taxon>Bacteroidota</taxon>
        <taxon>Bacteroidia</taxon>
        <taxon>Bacteroidales</taxon>
        <taxon>Bacteroidaceae</taxon>
        <taxon>Bacteroides</taxon>
    </lineage>
</organism>
<comment type="caution">
    <text evidence="1">The sequence shown here is derived from an EMBL/GenBank/DDBJ whole genome shotgun (WGS) entry which is preliminary data.</text>
</comment>
<reference evidence="1 2" key="1">
    <citation type="submission" date="2016-02" db="EMBL/GenBank/DDBJ databases">
        <authorList>
            <person name="Wen L."/>
            <person name="He K."/>
            <person name="Yang H."/>
        </authorList>
    </citation>
    <scope>NUCLEOTIDE SEQUENCE [LARGE SCALE GENOMIC DNA]</scope>
    <source>
        <strain evidence="1 2">KLE1704</strain>
    </source>
</reference>
<dbReference type="EMBL" id="LTDF01000058">
    <property type="protein sequence ID" value="KXT53362.1"/>
    <property type="molecule type" value="Genomic_DNA"/>
</dbReference>
<gene>
    <name evidence="1" type="ORF">HMPREF2531_01402</name>
</gene>
<sequence>MGLQKTRRLIFKRTIQENVHQTRKGIMKKIIEQTERYDIIQMNFRSLPITFRCWKDGSGIIEIRVDTNFAKANGYKSVEDMAEKTIGQAKFNETFGGVPDWIRVDQNGGFTFVGINPMLFN</sequence>
<dbReference type="AlphaFoldDB" id="A0A139LPH3"/>
<evidence type="ECO:0000313" key="2">
    <source>
        <dbReference type="Proteomes" id="UP000070319"/>
    </source>
</evidence>
<dbReference type="Proteomes" id="UP000070319">
    <property type="component" value="Unassembled WGS sequence"/>
</dbReference>
<name>A0A139LPH3_9BACE</name>
<accession>A0A139LPH3</accession>
<proteinExistence type="predicted"/>
<protein>
    <submittedName>
        <fullName evidence="1">Uncharacterized protein</fullName>
    </submittedName>
</protein>
<evidence type="ECO:0000313" key="1">
    <source>
        <dbReference type="EMBL" id="KXT53362.1"/>
    </source>
</evidence>